<dbReference type="SUPFAM" id="SSF52440">
    <property type="entry name" value="PreATP-grasp domain"/>
    <property type="match status" value="1"/>
</dbReference>
<dbReference type="InterPro" id="IPR013815">
    <property type="entry name" value="ATP_grasp_subdomain_1"/>
</dbReference>
<keyword evidence="3" id="KW-0067">ATP-binding</keyword>
<dbReference type="Gene3D" id="3.30.470.20">
    <property type="entry name" value="ATP-grasp fold, B domain"/>
    <property type="match status" value="1"/>
</dbReference>
<protein>
    <recommendedName>
        <fullName evidence="8">Phosphoribosylamine-glycine ligase</fullName>
    </recommendedName>
</protein>
<proteinExistence type="predicted"/>
<evidence type="ECO:0000259" key="5">
    <source>
        <dbReference type="Pfam" id="PF02844"/>
    </source>
</evidence>
<dbReference type="Proteomes" id="UP000677054">
    <property type="component" value="Unassembled WGS sequence"/>
</dbReference>
<dbReference type="SMART" id="SM01209">
    <property type="entry name" value="GARS_A"/>
    <property type="match status" value="1"/>
</dbReference>
<name>A0A7R9FT72_9CRUS</name>
<accession>A0A7R9FT72</accession>
<evidence type="ECO:0000259" key="4">
    <source>
        <dbReference type="Pfam" id="PF01071"/>
    </source>
</evidence>
<feature type="domain" description="Phosphoribosylglycinamide synthetase ATP-grasp (A)" evidence="4">
    <location>
        <begin position="118"/>
        <end position="242"/>
    </location>
</feature>
<evidence type="ECO:0000313" key="6">
    <source>
        <dbReference type="EMBL" id="CAD7254049.1"/>
    </source>
</evidence>
<keyword evidence="2" id="KW-0547">Nucleotide-binding</keyword>
<dbReference type="GO" id="GO:0009113">
    <property type="term" value="P:purine nucleobase biosynthetic process"/>
    <property type="evidence" value="ECO:0007669"/>
    <property type="project" value="InterPro"/>
</dbReference>
<dbReference type="InterPro" id="IPR020562">
    <property type="entry name" value="PRibGlycinamide_synth_N"/>
</dbReference>
<organism evidence="6">
    <name type="scientific">Darwinula stevensoni</name>
    <dbReference type="NCBI Taxonomy" id="69355"/>
    <lineage>
        <taxon>Eukaryota</taxon>
        <taxon>Metazoa</taxon>
        <taxon>Ecdysozoa</taxon>
        <taxon>Arthropoda</taxon>
        <taxon>Crustacea</taxon>
        <taxon>Oligostraca</taxon>
        <taxon>Ostracoda</taxon>
        <taxon>Podocopa</taxon>
        <taxon>Podocopida</taxon>
        <taxon>Darwinulocopina</taxon>
        <taxon>Darwinuloidea</taxon>
        <taxon>Darwinulidae</taxon>
        <taxon>Darwinula</taxon>
    </lineage>
</organism>
<feature type="non-terminal residue" evidence="6">
    <location>
        <position position="242"/>
    </location>
</feature>
<sequence>MRLDDHIRHCLLLPFDKGHKTNDSKEQGKVMNGKKVLVIGGGGREHALCWKLAQSPCVDTIFASPGNGGTYITRRTSNVIVNLKSHPVSSPFTPSYTAFFHSVMNLKYCLPNHSLLSFALVVKASGLAGGKGVIVAEEKEGACKAVDDITQEFGDAGRVIIIEECLEGQEVSVMAFSDGKELKMMPGVGDHKRLCDGDKGPNTGGMGAYCPSPFLTPEILRRIHHEILEKTILALQDEGIPF</sequence>
<dbReference type="PANTHER" id="PTHR43472:SF1">
    <property type="entry name" value="PHOSPHORIBOSYLAMINE--GLYCINE LIGASE, CHLOROPLASTIC"/>
    <property type="match status" value="1"/>
</dbReference>
<dbReference type="Pfam" id="PF02844">
    <property type="entry name" value="GARS_N"/>
    <property type="match status" value="1"/>
</dbReference>
<evidence type="ECO:0008006" key="8">
    <source>
        <dbReference type="Google" id="ProtNLM"/>
    </source>
</evidence>
<dbReference type="InterPro" id="IPR020561">
    <property type="entry name" value="PRibGlycinamid_synth_ATP-grasp"/>
</dbReference>
<dbReference type="OrthoDB" id="2018833at2759"/>
<keyword evidence="1" id="KW-0436">Ligase</keyword>
<dbReference type="InterPro" id="IPR016185">
    <property type="entry name" value="PreATP-grasp_dom_sf"/>
</dbReference>
<keyword evidence="7" id="KW-1185">Reference proteome</keyword>
<feature type="domain" description="Phosphoribosylglycinamide synthetase N-terminal" evidence="5">
    <location>
        <begin position="35"/>
        <end position="78"/>
    </location>
</feature>
<dbReference type="EMBL" id="LR907128">
    <property type="protein sequence ID" value="CAD7254049.1"/>
    <property type="molecule type" value="Genomic_DNA"/>
</dbReference>
<dbReference type="EMBL" id="CAJPEV010007611">
    <property type="protein sequence ID" value="CAG0904850.1"/>
    <property type="molecule type" value="Genomic_DNA"/>
</dbReference>
<reference evidence="6" key="1">
    <citation type="submission" date="2020-11" db="EMBL/GenBank/DDBJ databases">
        <authorList>
            <person name="Tran Van P."/>
        </authorList>
    </citation>
    <scope>NUCLEOTIDE SEQUENCE</scope>
</reference>
<dbReference type="SUPFAM" id="SSF56059">
    <property type="entry name" value="Glutathione synthetase ATP-binding domain-like"/>
    <property type="match status" value="1"/>
</dbReference>
<evidence type="ECO:0000256" key="3">
    <source>
        <dbReference type="ARBA" id="ARBA00022840"/>
    </source>
</evidence>
<dbReference type="GO" id="GO:0005524">
    <property type="term" value="F:ATP binding"/>
    <property type="evidence" value="ECO:0007669"/>
    <property type="project" value="UniProtKB-KW"/>
</dbReference>
<dbReference type="Pfam" id="PF01071">
    <property type="entry name" value="GARS_A"/>
    <property type="match status" value="1"/>
</dbReference>
<dbReference type="Gene3D" id="3.40.50.20">
    <property type="match status" value="1"/>
</dbReference>
<dbReference type="PANTHER" id="PTHR43472">
    <property type="entry name" value="PHOSPHORIBOSYLAMINE--GLYCINE LIGASE"/>
    <property type="match status" value="1"/>
</dbReference>
<evidence type="ECO:0000313" key="7">
    <source>
        <dbReference type="Proteomes" id="UP000677054"/>
    </source>
</evidence>
<dbReference type="AlphaFoldDB" id="A0A7R9FT72"/>
<dbReference type="InterPro" id="IPR000115">
    <property type="entry name" value="PRibGlycinamide_synth"/>
</dbReference>
<evidence type="ECO:0000256" key="1">
    <source>
        <dbReference type="ARBA" id="ARBA00022598"/>
    </source>
</evidence>
<gene>
    <name evidence="6" type="ORF">DSTB1V02_LOCUS13795</name>
</gene>
<evidence type="ECO:0000256" key="2">
    <source>
        <dbReference type="ARBA" id="ARBA00022741"/>
    </source>
</evidence>
<dbReference type="Gene3D" id="3.30.1490.20">
    <property type="entry name" value="ATP-grasp fold, A domain"/>
    <property type="match status" value="1"/>
</dbReference>
<dbReference type="GO" id="GO:0004637">
    <property type="term" value="F:phosphoribosylamine-glycine ligase activity"/>
    <property type="evidence" value="ECO:0007669"/>
    <property type="project" value="InterPro"/>
</dbReference>